<evidence type="ECO:0000313" key="1">
    <source>
        <dbReference type="EMBL" id="RDB31879.1"/>
    </source>
</evidence>
<name>A0A369KBA0_9BACT</name>
<accession>A0A369KBA0</accession>
<protein>
    <submittedName>
        <fullName evidence="1">Uncharacterized protein</fullName>
    </submittedName>
</protein>
<organism evidence="1 2">
    <name type="scientific">Candidatus Similichlamydia laticola</name>
    <dbReference type="NCBI Taxonomy" id="2170265"/>
    <lineage>
        <taxon>Bacteria</taxon>
        <taxon>Pseudomonadati</taxon>
        <taxon>Chlamydiota</taxon>
        <taxon>Chlamydiia</taxon>
        <taxon>Parachlamydiales</taxon>
        <taxon>Candidatus Parilichlamydiaceae</taxon>
        <taxon>Candidatus Similichlamydia</taxon>
    </lineage>
</organism>
<dbReference type="Proteomes" id="UP000253816">
    <property type="component" value="Unassembled WGS sequence"/>
</dbReference>
<gene>
    <name evidence="1" type="ORF">HAT2_00007</name>
</gene>
<evidence type="ECO:0000313" key="2">
    <source>
        <dbReference type="Proteomes" id="UP000253816"/>
    </source>
</evidence>
<dbReference type="AlphaFoldDB" id="A0A369KBA0"/>
<keyword evidence="2" id="KW-1185">Reference proteome</keyword>
<reference evidence="1 2" key="1">
    <citation type="submission" date="2018-07" db="EMBL/GenBank/DDBJ databases">
        <title>Comparative genomics of the Candidatus Parilichlamydiaceae reveals evidence of convergent evolution and genome reduction in the phylum Chlamydiae.</title>
        <authorList>
            <person name="Taylor-Brown A."/>
            <person name="Polkinghorne A."/>
        </authorList>
    </citation>
    <scope>NUCLEOTIDE SEQUENCE [LARGE SCALE GENOMIC DNA]</scope>
    <source>
        <strain evidence="1 2">Hat2</strain>
    </source>
</reference>
<comment type="caution">
    <text evidence="1">The sequence shown here is derived from an EMBL/GenBank/DDBJ whole genome shotgun (WGS) entry which is preliminary data.</text>
</comment>
<proteinExistence type="predicted"/>
<sequence length="55" mass="6668">MLSFEQLGPLVRLQNIFYLISMDPEELFVWAEQFCCWNPRRDVRCFCVTRLRLSP</sequence>
<dbReference type="EMBL" id="QQBG01000002">
    <property type="protein sequence ID" value="RDB31879.1"/>
    <property type="molecule type" value="Genomic_DNA"/>
</dbReference>